<evidence type="ECO:0000256" key="1">
    <source>
        <dbReference type="SAM" id="SignalP"/>
    </source>
</evidence>
<gene>
    <name evidence="2" type="ORF">PHYEVI_LOCUS5549</name>
</gene>
<reference evidence="2" key="1">
    <citation type="submission" date="2022-01" db="EMBL/GenBank/DDBJ databases">
        <authorList>
            <person name="King R."/>
        </authorList>
    </citation>
    <scope>NUCLEOTIDE SEQUENCE</scope>
</reference>
<dbReference type="Proteomes" id="UP001153712">
    <property type="component" value="Chromosome 2"/>
</dbReference>
<organism evidence="2 3">
    <name type="scientific">Phyllotreta striolata</name>
    <name type="common">Striped flea beetle</name>
    <name type="synonym">Crioceris striolata</name>
    <dbReference type="NCBI Taxonomy" id="444603"/>
    <lineage>
        <taxon>Eukaryota</taxon>
        <taxon>Metazoa</taxon>
        <taxon>Ecdysozoa</taxon>
        <taxon>Arthropoda</taxon>
        <taxon>Hexapoda</taxon>
        <taxon>Insecta</taxon>
        <taxon>Pterygota</taxon>
        <taxon>Neoptera</taxon>
        <taxon>Endopterygota</taxon>
        <taxon>Coleoptera</taxon>
        <taxon>Polyphaga</taxon>
        <taxon>Cucujiformia</taxon>
        <taxon>Chrysomeloidea</taxon>
        <taxon>Chrysomelidae</taxon>
        <taxon>Galerucinae</taxon>
        <taxon>Alticini</taxon>
        <taxon>Phyllotreta</taxon>
    </lineage>
</organism>
<proteinExistence type="predicted"/>
<keyword evidence="3" id="KW-1185">Reference proteome</keyword>
<dbReference type="EMBL" id="OU900095">
    <property type="protein sequence ID" value="CAG9859175.1"/>
    <property type="molecule type" value="Genomic_DNA"/>
</dbReference>
<dbReference type="AlphaFoldDB" id="A0A9N9TP92"/>
<accession>A0A9N9TP92</accession>
<dbReference type="OrthoDB" id="6708092at2759"/>
<evidence type="ECO:0000313" key="3">
    <source>
        <dbReference type="Proteomes" id="UP001153712"/>
    </source>
</evidence>
<feature type="signal peptide" evidence="1">
    <location>
        <begin position="1"/>
        <end position="16"/>
    </location>
</feature>
<protein>
    <submittedName>
        <fullName evidence="2">Uncharacterized protein</fullName>
    </submittedName>
</protein>
<sequence length="178" mass="20318">MLTVIYLLTVLVLADANRDPLDFTPDTCVKVFYTGDEVYSIYCLSPLDDAEDSLGFVTDRNHKLIFKKHLDAEDEGKTCVNVISDDSNAVEKLCFVTIRHNCVAKEEGVRKEEMRNGFGLNRPAMKVPCTKWDWEDYQLDCFGVKHLRFNLISYCVPPVLPSRRTVINIPSNSKPPRE</sequence>
<name>A0A9N9TP92_PHYSR</name>
<evidence type="ECO:0000313" key="2">
    <source>
        <dbReference type="EMBL" id="CAG9859175.1"/>
    </source>
</evidence>
<feature type="chain" id="PRO_5040248137" evidence="1">
    <location>
        <begin position="17"/>
        <end position="178"/>
    </location>
</feature>
<keyword evidence="1" id="KW-0732">Signal</keyword>